<reference evidence="1 2" key="1">
    <citation type="journal article" date="2012" name="PLoS Pathog.">
        <title>The genome of the obligate intracellular parasite Trachipleistophora hominis: new insights into microsporidian genome dynamics and reductive evolution.</title>
        <authorList>
            <person name="Heinz E."/>
            <person name="Williams T.A."/>
            <person name="Nakjang S."/>
            <person name="Noel C.J."/>
            <person name="Swan D.C."/>
            <person name="Goldberg A.V."/>
            <person name="Harris S.R."/>
            <person name="Weinmaier T."/>
            <person name="Markert S."/>
            <person name="Becher D."/>
            <person name="Bernhardt J."/>
            <person name="Dagan T."/>
            <person name="Hacker C."/>
            <person name="Lucocq J.M."/>
            <person name="Schweder T."/>
            <person name="Rattei T."/>
            <person name="Hall N."/>
            <person name="Hirt R.P."/>
            <person name="Embley T.M."/>
        </authorList>
    </citation>
    <scope>NUCLEOTIDE SEQUENCE [LARGE SCALE GENOMIC DNA]</scope>
</reference>
<dbReference type="InParanoid" id="L7JYJ4"/>
<sequence length="189" mass="22543">MRFPLMVFGIPCYISDSIRYIQISHKSLLIFEKAGILCDSIDLATIKSLHVKNEEKFFLRITYRNNLELVLKFDSYLNRDITKSLIIFVEKEIKERMRVDVGDRDLCNELTSKYHFDEKLYSSLTGEVYGQQIKNFGLYEIETKNDLLKCFIRLPYLLHVYVEMQVTLKQFFNLLKSSYFLMITMKRTR</sequence>
<name>L7JYJ4_TRAHO</name>
<evidence type="ECO:0000313" key="2">
    <source>
        <dbReference type="Proteomes" id="UP000011185"/>
    </source>
</evidence>
<gene>
    <name evidence="1" type="ORF">THOM_0912</name>
</gene>
<organism evidence="1 2">
    <name type="scientific">Trachipleistophora hominis</name>
    <name type="common">Microsporidian parasite</name>
    <dbReference type="NCBI Taxonomy" id="72359"/>
    <lineage>
        <taxon>Eukaryota</taxon>
        <taxon>Fungi</taxon>
        <taxon>Fungi incertae sedis</taxon>
        <taxon>Microsporidia</taxon>
        <taxon>Pleistophoridae</taxon>
        <taxon>Trachipleistophora</taxon>
    </lineage>
</organism>
<proteinExistence type="predicted"/>
<keyword evidence="2" id="KW-1185">Reference proteome</keyword>
<evidence type="ECO:0000313" key="1">
    <source>
        <dbReference type="EMBL" id="ELQ76116.1"/>
    </source>
</evidence>
<protein>
    <submittedName>
        <fullName evidence="1">Uncharacterized protein</fullName>
    </submittedName>
</protein>
<dbReference type="HOGENOM" id="CLU_1435380_0_0_1"/>
<dbReference type="AlphaFoldDB" id="L7JYJ4"/>
<dbReference type="VEuPathDB" id="MicrosporidiaDB:THOM_0912"/>
<accession>L7JYJ4</accession>
<dbReference type="EMBL" id="JH993873">
    <property type="protein sequence ID" value="ELQ76116.1"/>
    <property type="molecule type" value="Genomic_DNA"/>
</dbReference>
<dbReference type="Proteomes" id="UP000011185">
    <property type="component" value="Unassembled WGS sequence"/>
</dbReference>
<dbReference type="OrthoDB" id="2194086at2759"/>